<dbReference type="EMBL" id="AP024956">
    <property type="protein sequence ID" value="BCZ79632.1"/>
    <property type="molecule type" value="Genomic_DNA"/>
</dbReference>
<protein>
    <submittedName>
        <fullName evidence="1">Uncharacterized protein</fullName>
    </submittedName>
</protein>
<keyword evidence="2" id="KW-1185">Reference proteome</keyword>
<reference evidence="1 2" key="1">
    <citation type="journal article" date="2022" name="Front. Microbiol.">
        <title>Identification and characterization of a novel class of self-sufficient cytochrome P450 hydroxylase involved in cyclohexanecarboxylate degradation in Paraburkholderia terrae strain KU-64.</title>
        <authorList>
            <person name="Yamamoto T."/>
            <person name="Hasegawa Y."/>
            <person name="Iwaki H."/>
        </authorList>
    </citation>
    <scope>NUCLEOTIDE SEQUENCE [LARGE SCALE GENOMIC DNA]</scope>
    <source>
        <strain evidence="1 2">KU-64</strain>
    </source>
</reference>
<sequence length="128" mass="13280">MTHANTRPARLRVGAICLRVRSIRRARKAGIAVGGIKTVGITLPPAAHVTSGHATRVAAQPTVSGAAAASASIAASTAIAARSRKGRHGRKYHEARGNPLHCFHLCFSEVCPNGSIVRTARTGDSGQL</sequence>
<accession>A0ABM7TKP3</accession>
<dbReference type="Proteomes" id="UP001319874">
    <property type="component" value="Chromosome 2"/>
</dbReference>
<gene>
    <name evidence="1" type="ORF">PTKU64_33070</name>
</gene>
<evidence type="ECO:0000313" key="1">
    <source>
        <dbReference type="EMBL" id="BCZ79632.1"/>
    </source>
</evidence>
<organism evidence="1 2">
    <name type="scientific">Paraburkholderia terrae</name>
    <dbReference type="NCBI Taxonomy" id="311230"/>
    <lineage>
        <taxon>Bacteria</taxon>
        <taxon>Pseudomonadati</taxon>
        <taxon>Pseudomonadota</taxon>
        <taxon>Betaproteobacteria</taxon>
        <taxon>Burkholderiales</taxon>
        <taxon>Burkholderiaceae</taxon>
        <taxon>Paraburkholderia</taxon>
    </lineage>
</organism>
<evidence type="ECO:0000313" key="2">
    <source>
        <dbReference type="Proteomes" id="UP001319874"/>
    </source>
</evidence>
<proteinExistence type="predicted"/>
<name>A0ABM7TKP3_9BURK</name>